<dbReference type="Gene3D" id="2.60.40.150">
    <property type="entry name" value="C2 domain"/>
    <property type="match status" value="1"/>
</dbReference>
<feature type="domain" description="EF-hand" evidence="6">
    <location>
        <begin position="750"/>
        <end position="785"/>
    </location>
</feature>
<evidence type="ECO:0000259" key="6">
    <source>
        <dbReference type="PROSITE" id="PS50222"/>
    </source>
</evidence>
<gene>
    <name evidence="7" type="ORF">BBP00_00005650</name>
</gene>
<dbReference type="InterPro" id="IPR006073">
    <property type="entry name" value="GTP-bd"/>
</dbReference>
<dbReference type="EMBL" id="MBDO02000170">
    <property type="protein sequence ID" value="RLN61049.1"/>
    <property type="molecule type" value="Genomic_DNA"/>
</dbReference>
<dbReference type="OrthoDB" id="428159at2759"/>
<feature type="chain" id="PRO_5017632638" evidence="4">
    <location>
        <begin position="20"/>
        <end position="2731"/>
    </location>
</feature>
<dbReference type="SUPFAM" id="SSF52540">
    <property type="entry name" value="P-loop containing nucleoside triphosphate hydrolases"/>
    <property type="match status" value="1"/>
</dbReference>
<dbReference type="PROSITE" id="PS50004">
    <property type="entry name" value="C2"/>
    <property type="match status" value="1"/>
</dbReference>
<dbReference type="InterPro" id="IPR011992">
    <property type="entry name" value="EF-hand-dom_pair"/>
</dbReference>
<reference evidence="7 8" key="1">
    <citation type="submission" date="2018-07" db="EMBL/GenBank/DDBJ databases">
        <title>Genome sequencing of oomycete isolates from Chile give support for New Zealand origin for Phytophthora kernoviae and make available the first Nothophytophthora sp. genome.</title>
        <authorList>
            <person name="Studholme D.J."/>
            <person name="Sanfuentes E."/>
            <person name="Panda P."/>
            <person name="Hill R."/>
            <person name="Sambles C."/>
            <person name="Grant M."/>
            <person name="Williams N.M."/>
            <person name="Mcdougal R.L."/>
        </authorList>
    </citation>
    <scope>NUCLEOTIDE SEQUENCE [LARGE SCALE GENOMIC DNA]</scope>
    <source>
        <strain evidence="7">Chile6</strain>
    </source>
</reference>
<feature type="signal peptide" evidence="4">
    <location>
        <begin position="1"/>
        <end position="19"/>
    </location>
</feature>
<dbReference type="SUPFAM" id="SSF49562">
    <property type="entry name" value="C2 domain (Calcium/lipid-binding domain, CaLB)"/>
    <property type="match status" value="1"/>
</dbReference>
<keyword evidence="2" id="KW-0106">Calcium</keyword>
<dbReference type="CDD" id="cd00051">
    <property type="entry name" value="EFh"/>
    <property type="match status" value="1"/>
</dbReference>
<sequence length="2731" mass="306095">MWTLLFVLLLLLSVGIAVAFAAFGDALLTHLLHRFAPAVVGAKFSVSWSLKKGSLELRDLVVGRHVLPKLEPLSGLPLDLERLEMEQLLVVVPLFDRVARVFRGENLSPDSKRLESKVQVAGLRLGLSLDAAEKWMWERGENTARCQEAIKQAAIARLARVNTWTTTVVQKLKDLENVRQLICSSKKKAVKKDNNAGPLKPAFWHLWVDELLDSFAIVTKSFSLSIRDEYSGSTVGISLDAFEIGRSGPSGDRRKRTVRMVNYEMVLNAKAGGSADTCHLIAPLSMEIGVFMPFIFQSLVMGQGAGERVFELEIAFIKGQDFVVELRPAQVSMLMKLLQPLNFYYDWQTAAAIADDLACVQPTPTESEEYMMLFSQQWKLDKETVFFSKMHKRYTQKEAINTRLARLGELETKVLATRLLYLRSIALGWEIPNAGKPLPFVSEEVLEKGNLRKFLENPVDNYVDKDDIPDTPPMLHLFRLSFKMAKMNFRLMDNNDKKLMTFFTQDADFELRYRMAKVAKKDTAVEIALEVSRFGLLDNRGAPTNVFHQMMDRNPEAEAMITIALSQRGDGYMDVAVIFKHFSLLLVFDPLLYTTHMFMPAIFEDEKEQMRFIACEMADSMDSPEQRDAAAHLYEEDLPKAYSPLMLGGLSLGCNIVLQGCEFCLIGDSASLKSPVLAFTADTKLRIVSSDRSEAIELELVDVALQPCTIILRDDDIDLDIGDVRSILELEEIEGLLRSATNCENLTKTEFDATVNDFVSIVDSDRSGDISLEEFESALSRNKILYTRLHHGVVAITGQEYVDPDMQRNKVPYLSGDSANTLSNATTLATFWERYEEQIGASITSLNGQPPIVVQKKMVRAFKNYDYAQEAWNRLVNPSLVKPVWEGGSSNVSADLQARKRSKNNFGVGKISFDVYGNYYNTKARQTEPFIEFYQGILDLKKEPDSPLEVIYSSDRYFQLNITSAFMEAVNSNVAAFSKVEIRAVIERLHINEEGGIFWMLNESGVNVKYYLVAKKQAKERVDEEVVTSVAAVSPGESHACMLLNTGEAEEYEKQSLKEKQLRQAFREADEDGSGELDTEEVRTVLRRVYEEEDKQRRTSGSRKSSIYKRSSSSVLDNEAEFAQAVEDFIALADTDKSGQVSWEEFKIAISKSRATVDRYISVEIEGYRAIHNVPLASIGQTQVYELTPLFEDVESENSIATLYDRGVALLTKVEKPTRHELQKAYACLHRVKELDSNYEWIDSYYADCVRQYLPVLAAIHIFVDGFYGLQVKVSGAEYIRNGTTKDTELLMLDEQGEIAHNNPEQHDTTERFFILPSLGLISIPLDMVGAGSFAIRQIDHAPRTVFFYSPFWIQNRSGLDLRFKLSKGRICTVEEHRAFFPGAKEIPIMATAPSDKASISVCPFQETPHIYEGESLVSKKTVKYLPTFHKLAWSEPEDMATVSTKGELRPSGSRDFSFVLAFEIRAAPTQFFRTKIFVISPRFVFLNHVPRPLQLTPILLDKKGNRSRDREGTEHANCTLREGEAAVVYRLRGPEKYVGGLRLRDMASDTQNVGEWSPNLPLFKLASKLSDPNVAYNMSEETVIWTRGSLGDGPVCSVSVHEVAETIFATVSDISTNPNYRIENRSTRYSFRYVQHGVKTAEEIVLGPMESHSFAWEDPKGDLLLRVTATHWKVPTIVDFLQIGEVKNAPQDLRAEVYIDGSTRVFAMGDTKVFSDARQRAFVSDWLSNTVIDVSMHGVGITLVDEMPREIMNITMENIRLDSKAGSRRISLMTHHVQLDDMTANSAYPVVFAPLDSGFNSDKREGWLPGDGEIPFFTLSIETLPQSGITIVNDFDLQLQSMAVKLNLEYLLGLSNLLFQFIPGSDEATILQQGLEAKNAMMLLDVPFPDGSVSAGMLMYFKRWRMSDYDFDLVFDSLQEDKGEGISTILGNTLGSIIGGIAHVTPEFHFGEIVYQNRFFYEYDLMYDVVLKIVHSVIGQWYKIVGSVEMLGDPVGLATDIVDGFALAARQLKRDMRGKSRRKGESAVTVVQTVFGVPLRSIGKVSNGLGDVVKKATYFESQENPNEPRHIPEGVMQSGVLLGRSIAYGVKGFVKEPVRGAKSGGVKGFAKGVGRGTLQLVASPVVGTLGVVEKLSQSMSNTTHLMDEKHFKGTRRPARNLQSSSLKQLSDSNVITEVEVHCLYIDGLPDNVNPKVVVRVYSQTNGYPAKEIGEYKTSTARHTGTPKFDQSWLIGVTSVDTFVEVNVFHKRKPLPKKRLGFVRLSMEDIYRDFESVPAKLLSDTNAKMQLKRRKRVRGSIISKLATASEHPVEVRDDSWRQRLNRPPKSGSSILSEDENEGFEDYDQEVSVLSGHSICLDGTYPPSPVGMPLEECESGATIYLSIRYVNDMRRLPYVRTAAEIQEMKFWRAPVRESHRIVDPIKRAKNHTSRLINMQLGKLSAITRKASLEFPALKNMHPFEREVVVLTLGKGAYEKHIQMLRRVYASLHNAGKRHERECQDLRTKQEAIDCGLRCIEELQKIVDGNAGTLREAANMAKVLRGLPQVDLDRPIFAFVGAPNVGKSSLVRALSTASPEVANYPFTTRGITMGHIFVDGISYQIADTPGLIFRPDESRNAIEKLAIAMMEKTQASIGFVFDPTGNSGTSTVNQVQLRDELRHRVAATRPDHNWIDIISKSDQPSDDRASLEARLGSSPLFSVSAQTNEGLMELGEGIRQVLTTSAAECDPAE</sequence>
<comment type="caution">
    <text evidence="7">The sequence shown here is derived from an EMBL/GenBank/DDBJ whole genome shotgun (WGS) entry which is preliminary data.</text>
</comment>
<evidence type="ECO:0000313" key="7">
    <source>
        <dbReference type="EMBL" id="RLN61049.1"/>
    </source>
</evidence>
<dbReference type="Pfam" id="PF01926">
    <property type="entry name" value="MMR_HSR1"/>
    <property type="match status" value="1"/>
</dbReference>
<dbReference type="GO" id="GO:0006623">
    <property type="term" value="P:protein targeting to vacuole"/>
    <property type="evidence" value="ECO:0007669"/>
    <property type="project" value="TreeGrafter"/>
</dbReference>
<organism evidence="7 8">
    <name type="scientific">Phytophthora kernoviae</name>
    <dbReference type="NCBI Taxonomy" id="325452"/>
    <lineage>
        <taxon>Eukaryota</taxon>
        <taxon>Sar</taxon>
        <taxon>Stramenopiles</taxon>
        <taxon>Oomycota</taxon>
        <taxon>Peronosporomycetes</taxon>
        <taxon>Peronosporales</taxon>
        <taxon>Peronosporaceae</taxon>
        <taxon>Phytophthora</taxon>
    </lineage>
</organism>
<dbReference type="Pfam" id="PF17835">
    <property type="entry name" value="NOG1_N"/>
    <property type="match status" value="1"/>
</dbReference>
<dbReference type="InterPro" id="IPR026847">
    <property type="entry name" value="VPS13"/>
</dbReference>
<dbReference type="InterPro" id="IPR027417">
    <property type="entry name" value="P-loop_NTPase"/>
</dbReference>
<comment type="similarity">
    <text evidence="1">Belongs to the VPS13 family.</text>
</comment>
<evidence type="ECO:0000256" key="2">
    <source>
        <dbReference type="ARBA" id="ARBA00022837"/>
    </source>
</evidence>
<feature type="region of interest" description="Disordered" evidence="3">
    <location>
        <begin position="2316"/>
        <end position="2340"/>
    </location>
</feature>
<dbReference type="InterPro" id="IPR035892">
    <property type="entry name" value="C2_domain_sf"/>
</dbReference>
<name>A0A3F2RNB4_9STRA</name>
<protein>
    <submittedName>
        <fullName evidence="7">Uncharacterized protein</fullName>
    </submittedName>
</protein>
<feature type="domain" description="EF-hand" evidence="6">
    <location>
        <begin position="1057"/>
        <end position="1092"/>
    </location>
</feature>
<dbReference type="InterPro" id="IPR018247">
    <property type="entry name" value="EF_Hand_1_Ca_BS"/>
</dbReference>
<dbReference type="SMART" id="SM00054">
    <property type="entry name" value="EFh"/>
    <property type="match status" value="3"/>
</dbReference>
<evidence type="ECO:0000256" key="1">
    <source>
        <dbReference type="ARBA" id="ARBA00006545"/>
    </source>
</evidence>
<dbReference type="PRINTS" id="PR00326">
    <property type="entry name" value="GTP1OBG"/>
</dbReference>
<keyword evidence="4" id="KW-0732">Signal</keyword>
<dbReference type="GO" id="GO:0005509">
    <property type="term" value="F:calcium ion binding"/>
    <property type="evidence" value="ECO:0007669"/>
    <property type="project" value="InterPro"/>
</dbReference>
<dbReference type="PANTHER" id="PTHR16166:SF93">
    <property type="entry name" value="INTERMEMBRANE LIPID TRANSFER PROTEIN VPS13"/>
    <property type="match status" value="1"/>
</dbReference>
<dbReference type="InterPro" id="IPR000008">
    <property type="entry name" value="C2_dom"/>
</dbReference>
<evidence type="ECO:0000256" key="4">
    <source>
        <dbReference type="SAM" id="SignalP"/>
    </source>
</evidence>
<dbReference type="GO" id="GO:0005525">
    <property type="term" value="F:GTP binding"/>
    <property type="evidence" value="ECO:0007669"/>
    <property type="project" value="InterPro"/>
</dbReference>
<dbReference type="Pfam" id="PF13499">
    <property type="entry name" value="EF-hand_7"/>
    <property type="match status" value="1"/>
</dbReference>
<dbReference type="InterPro" id="IPR041623">
    <property type="entry name" value="NOG1_N"/>
</dbReference>
<evidence type="ECO:0000256" key="3">
    <source>
        <dbReference type="SAM" id="MobiDB-lite"/>
    </source>
</evidence>
<dbReference type="Gene3D" id="3.40.50.300">
    <property type="entry name" value="P-loop containing nucleotide triphosphate hydrolases"/>
    <property type="match status" value="1"/>
</dbReference>
<accession>A0A3F2RNB4</accession>
<feature type="domain" description="EF-hand" evidence="6">
    <location>
        <begin position="1121"/>
        <end position="1156"/>
    </location>
</feature>
<dbReference type="SMART" id="SM00239">
    <property type="entry name" value="C2"/>
    <property type="match status" value="1"/>
</dbReference>
<dbReference type="InterPro" id="IPR002048">
    <property type="entry name" value="EF_hand_dom"/>
</dbReference>
<dbReference type="Gene3D" id="1.10.238.10">
    <property type="entry name" value="EF-hand"/>
    <property type="match status" value="1"/>
</dbReference>
<dbReference type="PROSITE" id="PS50222">
    <property type="entry name" value="EF_HAND_2"/>
    <property type="match status" value="3"/>
</dbReference>
<dbReference type="SUPFAM" id="SSF47473">
    <property type="entry name" value="EF-hand"/>
    <property type="match status" value="1"/>
</dbReference>
<evidence type="ECO:0000259" key="5">
    <source>
        <dbReference type="PROSITE" id="PS50004"/>
    </source>
</evidence>
<dbReference type="Pfam" id="PF25036">
    <property type="entry name" value="VPS13_VAB"/>
    <property type="match status" value="1"/>
</dbReference>
<dbReference type="GO" id="GO:0045053">
    <property type="term" value="P:protein retention in Golgi apparatus"/>
    <property type="evidence" value="ECO:0007669"/>
    <property type="project" value="TreeGrafter"/>
</dbReference>
<dbReference type="PROSITE" id="PS00018">
    <property type="entry name" value="EF_HAND_1"/>
    <property type="match status" value="3"/>
</dbReference>
<proteinExistence type="inferred from homology"/>
<feature type="domain" description="C2" evidence="5">
    <location>
        <begin position="2154"/>
        <end position="2281"/>
    </location>
</feature>
<dbReference type="Gene3D" id="1.20.120.1190">
    <property type="match status" value="1"/>
</dbReference>
<dbReference type="InterPro" id="IPR009543">
    <property type="entry name" value="VPS13_VAB"/>
</dbReference>
<evidence type="ECO:0000313" key="8">
    <source>
        <dbReference type="Proteomes" id="UP000277300"/>
    </source>
</evidence>
<dbReference type="PANTHER" id="PTHR16166">
    <property type="entry name" value="VACUOLAR PROTEIN SORTING-ASSOCIATED PROTEIN VPS13"/>
    <property type="match status" value="1"/>
</dbReference>
<dbReference type="Proteomes" id="UP000277300">
    <property type="component" value="Unassembled WGS sequence"/>
</dbReference>
<dbReference type="CDD" id="cd00030">
    <property type="entry name" value="C2"/>
    <property type="match status" value="1"/>
</dbReference>